<comment type="caution">
    <text evidence="1">The sequence shown here is derived from an EMBL/GenBank/DDBJ whole genome shotgun (WGS) entry which is preliminary data.</text>
</comment>
<gene>
    <name evidence="1" type="ORF">Aco04nite_26500</name>
</gene>
<name>A0A919SHB6_9ACTN</name>
<dbReference type="EMBL" id="BOQP01000011">
    <property type="protein sequence ID" value="GIM71684.1"/>
    <property type="molecule type" value="Genomic_DNA"/>
</dbReference>
<evidence type="ECO:0000313" key="2">
    <source>
        <dbReference type="Proteomes" id="UP000680865"/>
    </source>
</evidence>
<dbReference type="RefSeq" id="WP_212997523.1">
    <property type="nucleotide sequence ID" value="NZ_BAAATW010000008.1"/>
</dbReference>
<reference evidence="1" key="1">
    <citation type="submission" date="2021-03" db="EMBL/GenBank/DDBJ databases">
        <title>Whole genome shotgun sequence of Actinoplanes consettensis NBRC 14913.</title>
        <authorList>
            <person name="Komaki H."/>
            <person name="Tamura T."/>
        </authorList>
    </citation>
    <scope>NUCLEOTIDE SEQUENCE</scope>
    <source>
        <strain evidence="1">NBRC 14913</strain>
    </source>
</reference>
<accession>A0A919SHB6</accession>
<evidence type="ECO:0000313" key="1">
    <source>
        <dbReference type="EMBL" id="GIM71684.1"/>
    </source>
</evidence>
<sequence>MNELALLRDHGPDAPEVSGVALTRARVRVMNEIEGHGLRRSRLVWGISVTAALAVAAGTGYTMVPERTAVVQPSAVKLVAFETPVFPLALRPRPAGLKAPGISGGFGDDSQGRTTPAMTAVYLSSDATSDVYLAVDDRYTPQGTLTQIRTIDLDGGTAYLAGTGPKTAVLSWQRRDGQWVTLSGHGRFGTEKAVLSLARTVADDPQPVPLQVRLAPAGWRLRAFKDNTILTLADPASAATLSVSLVPHLAYLSGPQQVTVGGRRGEIVRTPDGWILQVELVDGRGFRLQAPAQLTLDQVIAVAEQVSVGPV</sequence>
<dbReference type="AlphaFoldDB" id="A0A919SHB6"/>
<protein>
    <submittedName>
        <fullName evidence="1">Uncharacterized protein</fullName>
    </submittedName>
</protein>
<proteinExistence type="predicted"/>
<dbReference type="Proteomes" id="UP000680865">
    <property type="component" value="Unassembled WGS sequence"/>
</dbReference>
<keyword evidence="2" id="KW-1185">Reference proteome</keyword>
<organism evidence="1 2">
    <name type="scientific">Winogradskya consettensis</name>
    <dbReference type="NCBI Taxonomy" id="113560"/>
    <lineage>
        <taxon>Bacteria</taxon>
        <taxon>Bacillati</taxon>
        <taxon>Actinomycetota</taxon>
        <taxon>Actinomycetes</taxon>
        <taxon>Micromonosporales</taxon>
        <taxon>Micromonosporaceae</taxon>
        <taxon>Winogradskya</taxon>
    </lineage>
</organism>